<evidence type="ECO:0000256" key="4">
    <source>
        <dbReference type="ARBA" id="ARBA00022989"/>
    </source>
</evidence>
<evidence type="ECO:0000256" key="5">
    <source>
        <dbReference type="ARBA" id="ARBA00023136"/>
    </source>
</evidence>
<keyword evidence="4 6" id="KW-1133">Transmembrane helix</keyword>
<dbReference type="PANTHER" id="PTHR42709:SF6">
    <property type="entry name" value="UNDECAPRENYL PHOSPHATE TRANSPORTER A"/>
    <property type="match status" value="1"/>
</dbReference>
<keyword evidence="5 6" id="KW-0472">Membrane</keyword>
<keyword evidence="3 6" id="KW-0812">Transmembrane</keyword>
<dbReference type="OrthoDB" id="9813426at2"/>
<sequence>MSGWITTFITEYGYWAVAGLMFIENVFPPIPSEIVMPLAGYSASVGDKSLFLMIVAGAVGAIAGAILWYWIGIKIGTAGLRHFAARHGRWLTLTPEDVDRADAWFDAHGHKAVLVGRLIPGVRTLISVPAGLSEMTLRRFLIYTSIGTVIWTAFLAVAGWYLGQHYEVVGRYTGPVSNLVVAVLVLWYLWRVATYPTRGE</sequence>
<evidence type="ECO:0000256" key="1">
    <source>
        <dbReference type="ARBA" id="ARBA00004651"/>
    </source>
</evidence>
<keyword evidence="9" id="KW-1185">Reference proteome</keyword>
<feature type="transmembrane region" description="Helical" evidence="6">
    <location>
        <begin position="12"/>
        <end position="30"/>
    </location>
</feature>
<evidence type="ECO:0000256" key="6">
    <source>
        <dbReference type="SAM" id="Phobius"/>
    </source>
</evidence>
<organism evidence="8 9">
    <name type="scientific">Roseivivax lentus</name>
    <dbReference type="NCBI Taxonomy" id="633194"/>
    <lineage>
        <taxon>Bacteria</taxon>
        <taxon>Pseudomonadati</taxon>
        <taxon>Pseudomonadota</taxon>
        <taxon>Alphaproteobacteria</taxon>
        <taxon>Rhodobacterales</taxon>
        <taxon>Roseobacteraceae</taxon>
        <taxon>Roseivivax</taxon>
    </lineage>
</organism>
<feature type="transmembrane region" description="Helical" evidence="6">
    <location>
        <begin position="50"/>
        <end position="71"/>
    </location>
</feature>
<feature type="transmembrane region" description="Helical" evidence="6">
    <location>
        <begin position="140"/>
        <end position="163"/>
    </location>
</feature>
<evidence type="ECO:0000313" key="8">
    <source>
        <dbReference type="EMBL" id="SIS93845.1"/>
    </source>
</evidence>
<evidence type="ECO:0000313" key="9">
    <source>
        <dbReference type="Proteomes" id="UP000186684"/>
    </source>
</evidence>
<proteinExistence type="predicted"/>
<comment type="subcellular location">
    <subcellularLocation>
        <location evidence="1">Cell membrane</location>
        <topology evidence="1">Multi-pass membrane protein</topology>
    </subcellularLocation>
</comment>
<protein>
    <submittedName>
        <fullName evidence="8">Membrane protein DedA, SNARE-associated domain</fullName>
    </submittedName>
</protein>
<dbReference type="Pfam" id="PF09335">
    <property type="entry name" value="VTT_dom"/>
    <property type="match status" value="1"/>
</dbReference>
<feature type="domain" description="VTT" evidence="7">
    <location>
        <begin position="30"/>
        <end position="160"/>
    </location>
</feature>
<dbReference type="GO" id="GO:0005886">
    <property type="term" value="C:plasma membrane"/>
    <property type="evidence" value="ECO:0007669"/>
    <property type="project" value="UniProtKB-SubCell"/>
</dbReference>
<dbReference type="InterPro" id="IPR032816">
    <property type="entry name" value="VTT_dom"/>
</dbReference>
<name>A0A1N7N667_9RHOB</name>
<dbReference type="AlphaFoldDB" id="A0A1N7N667"/>
<dbReference type="PANTHER" id="PTHR42709">
    <property type="entry name" value="ALKALINE PHOSPHATASE LIKE PROTEIN"/>
    <property type="match status" value="1"/>
</dbReference>
<dbReference type="STRING" id="633194.SAMN05421759_10716"/>
<accession>A0A1N7N667</accession>
<dbReference type="InterPro" id="IPR051311">
    <property type="entry name" value="DedA_domain"/>
</dbReference>
<reference evidence="9" key="1">
    <citation type="submission" date="2017-01" db="EMBL/GenBank/DDBJ databases">
        <authorList>
            <person name="Varghese N."/>
            <person name="Submissions S."/>
        </authorList>
    </citation>
    <scope>NUCLEOTIDE SEQUENCE [LARGE SCALE GENOMIC DNA]</scope>
    <source>
        <strain evidence="9">DSM 29430</strain>
    </source>
</reference>
<evidence type="ECO:0000259" key="7">
    <source>
        <dbReference type="Pfam" id="PF09335"/>
    </source>
</evidence>
<keyword evidence="2" id="KW-1003">Cell membrane</keyword>
<feature type="transmembrane region" description="Helical" evidence="6">
    <location>
        <begin position="169"/>
        <end position="190"/>
    </location>
</feature>
<gene>
    <name evidence="8" type="ORF">SAMN05421759_10716</name>
</gene>
<evidence type="ECO:0000256" key="2">
    <source>
        <dbReference type="ARBA" id="ARBA00022475"/>
    </source>
</evidence>
<dbReference type="Proteomes" id="UP000186684">
    <property type="component" value="Unassembled WGS sequence"/>
</dbReference>
<evidence type="ECO:0000256" key="3">
    <source>
        <dbReference type="ARBA" id="ARBA00022692"/>
    </source>
</evidence>
<dbReference type="EMBL" id="FTOQ01000007">
    <property type="protein sequence ID" value="SIS93845.1"/>
    <property type="molecule type" value="Genomic_DNA"/>
</dbReference>
<dbReference type="RefSeq" id="WP_076448366.1">
    <property type="nucleotide sequence ID" value="NZ_FTOQ01000007.1"/>
</dbReference>